<dbReference type="InterPro" id="IPR035899">
    <property type="entry name" value="DBL_dom_sf"/>
</dbReference>
<feature type="domain" description="FYVE-type" evidence="12">
    <location>
        <begin position="604"/>
        <end position="667"/>
    </location>
</feature>
<feature type="region of interest" description="Disordered" evidence="9">
    <location>
        <begin position="1"/>
        <end position="30"/>
    </location>
</feature>
<dbReference type="AlphaFoldDB" id="A0A1Y1X677"/>
<dbReference type="SUPFAM" id="SSF48065">
    <property type="entry name" value="DBL homology domain (DH-domain)"/>
    <property type="match status" value="1"/>
</dbReference>
<dbReference type="CDD" id="cd00065">
    <property type="entry name" value="FYVE_like_SF"/>
    <property type="match status" value="1"/>
</dbReference>
<feature type="region of interest" description="Disordered" evidence="9">
    <location>
        <begin position="845"/>
        <end position="873"/>
    </location>
</feature>
<evidence type="ECO:0000259" key="11">
    <source>
        <dbReference type="PROSITE" id="PS50010"/>
    </source>
</evidence>
<keyword evidence="2" id="KW-0963">Cytoplasm</keyword>
<dbReference type="SMART" id="SM00325">
    <property type="entry name" value="RhoGEF"/>
    <property type="match status" value="1"/>
</dbReference>
<dbReference type="SUPFAM" id="SSF57903">
    <property type="entry name" value="FYVE/PHD zinc finger"/>
    <property type="match status" value="2"/>
</dbReference>
<dbReference type="InterPro" id="IPR011993">
    <property type="entry name" value="PH-like_dom_sf"/>
</dbReference>
<dbReference type="Gene3D" id="3.30.40.10">
    <property type="entry name" value="Zinc/RING finger domain, C3HC4 (zinc finger)"/>
    <property type="match status" value="2"/>
</dbReference>
<dbReference type="STRING" id="1314790.A0A1Y1X677"/>
<keyword evidence="14" id="KW-1185">Reference proteome</keyword>
<dbReference type="GO" id="GO:0005856">
    <property type="term" value="C:cytoskeleton"/>
    <property type="evidence" value="ECO:0007669"/>
    <property type="project" value="UniProtKB-SubCell"/>
</dbReference>
<organism evidence="13 14">
    <name type="scientific">Basidiobolus meristosporus CBS 931.73</name>
    <dbReference type="NCBI Taxonomy" id="1314790"/>
    <lineage>
        <taxon>Eukaryota</taxon>
        <taxon>Fungi</taxon>
        <taxon>Fungi incertae sedis</taxon>
        <taxon>Zoopagomycota</taxon>
        <taxon>Entomophthoromycotina</taxon>
        <taxon>Basidiobolomycetes</taxon>
        <taxon>Basidiobolales</taxon>
        <taxon>Basidiobolaceae</taxon>
        <taxon>Basidiobolus</taxon>
    </lineage>
</organism>
<dbReference type="Proteomes" id="UP000193498">
    <property type="component" value="Unassembled WGS sequence"/>
</dbReference>
<name>A0A1Y1X677_9FUNG</name>
<dbReference type="Pfam" id="PF22697">
    <property type="entry name" value="SOS1_NGEF_PH"/>
    <property type="match status" value="1"/>
</dbReference>
<dbReference type="InterPro" id="IPR051092">
    <property type="entry name" value="FYVE_RhoGEF_PH"/>
</dbReference>
<keyword evidence="5 8" id="KW-0863">Zinc-finger</keyword>
<evidence type="ECO:0000313" key="13">
    <source>
        <dbReference type="EMBL" id="ORX81311.1"/>
    </source>
</evidence>
<dbReference type="Pfam" id="PF01363">
    <property type="entry name" value="FYVE"/>
    <property type="match status" value="1"/>
</dbReference>
<keyword evidence="4" id="KW-0479">Metal-binding</keyword>
<evidence type="ECO:0000256" key="8">
    <source>
        <dbReference type="PROSITE-ProRule" id="PRU00091"/>
    </source>
</evidence>
<reference evidence="13 14" key="1">
    <citation type="submission" date="2016-07" db="EMBL/GenBank/DDBJ databases">
        <title>Pervasive Adenine N6-methylation of Active Genes in Fungi.</title>
        <authorList>
            <consortium name="DOE Joint Genome Institute"/>
            <person name="Mondo S.J."/>
            <person name="Dannebaum R.O."/>
            <person name="Kuo R.C."/>
            <person name="Labutti K."/>
            <person name="Haridas S."/>
            <person name="Kuo A."/>
            <person name="Salamov A."/>
            <person name="Ahrendt S.R."/>
            <person name="Lipzen A."/>
            <person name="Sullivan W."/>
            <person name="Andreopoulos W.B."/>
            <person name="Clum A."/>
            <person name="Lindquist E."/>
            <person name="Daum C."/>
            <person name="Ramamoorthy G.K."/>
            <person name="Gryganskyi A."/>
            <person name="Culley D."/>
            <person name="Magnuson J.K."/>
            <person name="James T.Y."/>
            <person name="O'Malley M.A."/>
            <person name="Stajich J.E."/>
            <person name="Spatafora J.W."/>
            <person name="Visel A."/>
            <person name="Grigoriev I.V."/>
        </authorList>
    </citation>
    <scope>NUCLEOTIDE SEQUENCE [LARGE SCALE GENOMIC DNA]</scope>
    <source>
        <strain evidence="13 14">CBS 931.73</strain>
    </source>
</reference>
<dbReference type="InterPro" id="IPR000306">
    <property type="entry name" value="Znf_FYVE"/>
</dbReference>
<dbReference type="SMART" id="SM00064">
    <property type="entry name" value="FYVE"/>
    <property type="match status" value="1"/>
</dbReference>
<dbReference type="Gene3D" id="2.30.29.30">
    <property type="entry name" value="Pleckstrin-homology domain (PH domain)/Phosphotyrosine-binding domain (PTB)"/>
    <property type="match status" value="1"/>
</dbReference>
<dbReference type="CDD" id="cd00160">
    <property type="entry name" value="RhoGEF"/>
    <property type="match status" value="1"/>
</dbReference>
<dbReference type="SMART" id="SM00233">
    <property type="entry name" value="PH"/>
    <property type="match status" value="1"/>
</dbReference>
<keyword evidence="7" id="KW-0206">Cytoskeleton</keyword>
<comment type="subcellular location">
    <subcellularLocation>
        <location evidence="1">Cytoplasm</location>
        <location evidence="1">Cytoskeleton</location>
    </subcellularLocation>
</comment>
<evidence type="ECO:0008006" key="15">
    <source>
        <dbReference type="Google" id="ProtNLM"/>
    </source>
</evidence>
<evidence type="ECO:0000256" key="4">
    <source>
        <dbReference type="ARBA" id="ARBA00022723"/>
    </source>
</evidence>
<dbReference type="Pfam" id="PF00621">
    <property type="entry name" value="RhoGEF"/>
    <property type="match status" value="1"/>
</dbReference>
<dbReference type="GO" id="GO:0005085">
    <property type="term" value="F:guanyl-nucleotide exchange factor activity"/>
    <property type="evidence" value="ECO:0007669"/>
    <property type="project" value="UniProtKB-KW"/>
</dbReference>
<evidence type="ECO:0000256" key="5">
    <source>
        <dbReference type="ARBA" id="ARBA00022771"/>
    </source>
</evidence>
<dbReference type="InterPro" id="IPR017455">
    <property type="entry name" value="Znf_FYVE-rel"/>
</dbReference>
<proteinExistence type="predicted"/>
<dbReference type="InterPro" id="IPR000219">
    <property type="entry name" value="DH_dom"/>
</dbReference>
<dbReference type="PANTHER" id="PTHR12673:SF159">
    <property type="entry name" value="LD03170P"/>
    <property type="match status" value="1"/>
</dbReference>
<dbReference type="Gene3D" id="1.20.900.10">
    <property type="entry name" value="Dbl homology (DH) domain"/>
    <property type="match status" value="1"/>
</dbReference>
<evidence type="ECO:0000256" key="1">
    <source>
        <dbReference type="ARBA" id="ARBA00004245"/>
    </source>
</evidence>
<evidence type="ECO:0000256" key="6">
    <source>
        <dbReference type="ARBA" id="ARBA00022833"/>
    </source>
</evidence>
<dbReference type="SUPFAM" id="SSF50729">
    <property type="entry name" value="PH domain-like"/>
    <property type="match status" value="1"/>
</dbReference>
<dbReference type="GO" id="GO:0005737">
    <property type="term" value="C:cytoplasm"/>
    <property type="evidence" value="ECO:0007669"/>
    <property type="project" value="TreeGrafter"/>
</dbReference>
<sequence>MPRTKSTSTKRSLSLTHTSWVFSKPPPLPEALSQENVIQTRMADSVSHSALETLSLLQVSVDKGTGRPETTENTLYAENLSESPTSYNTFFGSNENDDQGEDGQQPAQAEDITPSVPVACNTSLSVKYTSTFSSSTSLTSDVSGVHTPSFCGSFEQPTPIESEYSLNMASLNLANQKLSQAKRMHRTSAPTIQLQFGDDWNTDNDSHTFTKPNSAQVEDHDTLEPGNNPTETHEKSYQIAQEILNSERTYVKGLLMIQKVFLCPLLESLATESPILPRNSITRIFSNILDIVNLNRELLKQLEEQIATSPPSQVSAKIAKIFLDISPFLKMYSMYARNFSNAITTVSTHSNQNSAFARFISVANDLPECGSLRFESHLILPVQRIPRYEMLLRQLMKSVGNEHPDYASLTKALHYVEDVAKYVNEMIRAGEQSIIMIQIQKSLTGLSENLFVPGRTFIHRGSAKKICRKSHQLRKFFLFTDILIYASPSIVGGSYSFKRKLSLRELHISDIPDEEGEPNNRFKISSREKSFVLYVEHPKQKEEWINLVQSAIQNLQGSIVPDGNINPSNIPAEFKEHLKETIFRQQVTEPAIVKDYYSPVWVPDSEASNCACCNEPFNPVTRRRHHCRLCGKVICHGCSSKRFVIPGKYGDDYRIERICDPCYNVKFDDQTQQDFSAAPPAQRVKNKRIKELAIPDKNAENRRHSFISEFSRVINPDGKGGIIDSIRSQRTRAMTMIESGLRASFHGGSTPILNLSFMLKKKCDLCLEEFSIFRWRNDCSKCKRTICFDCLSKQAGCKFKTFNHEQEKVDDFVKMNPGMFEGYFDETSKLCDPCSRGIPRSQVQVDENGGGWSIVTTKPSEAGRRSSESDDTG</sequence>
<dbReference type="InterPro" id="IPR001849">
    <property type="entry name" value="PH_domain"/>
</dbReference>
<feature type="domain" description="DH" evidence="11">
    <location>
        <begin position="235"/>
        <end position="426"/>
    </location>
</feature>
<feature type="region of interest" description="Disordered" evidence="9">
    <location>
        <begin position="86"/>
        <end position="111"/>
    </location>
</feature>
<feature type="compositionally biased region" description="Low complexity" evidence="9">
    <location>
        <begin position="1"/>
        <end position="19"/>
    </location>
</feature>
<protein>
    <recommendedName>
        <fullName evidence="15">Dbl homology domain-containing protein</fullName>
    </recommendedName>
</protein>
<dbReference type="InterPro" id="IPR013083">
    <property type="entry name" value="Znf_RING/FYVE/PHD"/>
</dbReference>
<feature type="compositionally biased region" description="Basic and acidic residues" evidence="9">
    <location>
        <begin position="861"/>
        <end position="873"/>
    </location>
</feature>
<keyword evidence="6" id="KW-0862">Zinc</keyword>
<evidence type="ECO:0000256" key="2">
    <source>
        <dbReference type="ARBA" id="ARBA00022490"/>
    </source>
</evidence>
<dbReference type="PROSITE" id="PS50178">
    <property type="entry name" value="ZF_FYVE"/>
    <property type="match status" value="1"/>
</dbReference>
<dbReference type="PROSITE" id="PS50003">
    <property type="entry name" value="PH_DOMAIN"/>
    <property type="match status" value="1"/>
</dbReference>
<dbReference type="InterPro" id="IPR011011">
    <property type="entry name" value="Znf_FYVE_PHD"/>
</dbReference>
<dbReference type="GO" id="GO:0008270">
    <property type="term" value="F:zinc ion binding"/>
    <property type="evidence" value="ECO:0007669"/>
    <property type="project" value="UniProtKB-KW"/>
</dbReference>
<evidence type="ECO:0000259" key="10">
    <source>
        <dbReference type="PROSITE" id="PS50003"/>
    </source>
</evidence>
<feature type="domain" description="PH" evidence="10">
    <location>
        <begin position="456"/>
        <end position="553"/>
    </location>
</feature>
<evidence type="ECO:0000256" key="9">
    <source>
        <dbReference type="SAM" id="MobiDB-lite"/>
    </source>
</evidence>
<dbReference type="PROSITE" id="PS50010">
    <property type="entry name" value="DH_2"/>
    <property type="match status" value="1"/>
</dbReference>
<evidence type="ECO:0000313" key="14">
    <source>
        <dbReference type="Proteomes" id="UP000193498"/>
    </source>
</evidence>
<dbReference type="InParanoid" id="A0A1Y1X677"/>
<dbReference type="OrthoDB" id="660555at2759"/>
<evidence type="ECO:0000256" key="7">
    <source>
        <dbReference type="ARBA" id="ARBA00023212"/>
    </source>
</evidence>
<comment type="caution">
    <text evidence="13">The sequence shown here is derived from an EMBL/GenBank/DDBJ whole genome shotgun (WGS) entry which is preliminary data.</text>
</comment>
<dbReference type="EMBL" id="MCFE01000708">
    <property type="protein sequence ID" value="ORX81311.1"/>
    <property type="molecule type" value="Genomic_DNA"/>
</dbReference>
<feature type="region of interest" description="Disordered" evidence="9">
    <location>
        <begin position="211"/>
        <end position="232"/>
    </location>
</feature>
<dbReference type="InterPro" id="IPR055251">
    <property type="entry name" value="SOS1_NGEF_PH"/>
</dbReference>
<keyword evidence="3" id="KW-0344">Guanine-nucleotide releasing factor</keyword>
<evidence type="ECO:0000256" key="3">
    <source>
        <dbReference type="ARBA" id="ARBA00022658"/>
    </source>
</evidence>
<dbReference type="PANTHER" id="PTHR12673">
    <property type="entry name" value="FACIOGENITAL DYSPLASIA PROTEIN"/>
    <property type="match status" value="1"/>
</dbReference>
<evidence type="ECO:0000259" key="12">
    <source>
        <dbReference type="PROSITE" id="PS50178"/>
    </source>
</evidence>
<accession>A0A1Y1X677</accession>
<gene>
    <name evidence="13" type="ORF">K493DRAFT_95172</name>
</gene>